<proteinExistence type="predicted"/>
<accession>A0A2S1GM28</accession>
<name>A0A2S1GM28_9CAUD</name>
<dbReference type="GeneID" id="65112857"/>
<dbReference type="EMBL" id="MH059636">
    <property type="protein sequence ID" value="AWD90424.1"/>
    <property type="molecule type" value="Genomic_DNA"/>
</dbReference>
<reference evidence="2" key="1">
    <citation type="submission" date="2018-03" db="EMBL/GenBank/DDBJ databases">
        <title>Phage therapy in agriculture - a green tech approach to combat plant pathogenic bacteria.</title>
        <authorList>
            <person name="Carstens A.B."/>
            <person name="Djurhuus A.M."/>
            <person name="Hansen L.H."/>
        </authorList>
    </citation>
    <scope>NUCLEOTIDE SEQUENCE [LARGE SCALE GENOMIC DNA]</scope>
</reference>
<feature type="transmembrane region" description="Helical" evidence="1">
    <location>
        <begin position="60"/>
        <end position="79"/>
    </location>
</feature>
<feature type="transmembrane region" description="Helical" evidence="1">
    <location>
        <begin position="20"/>
        <end position="39"/>
    </location>
</feature>
<dbReference type="KEGG" id="vg:65112857"/>
<dbReference type="RefSeq" id="YP_010095223.1">
    <property type="nucleotide sequence ID" value="NC_055743.1"/>
</dbReference>
<feature type="transmembrane region" description="Helical" evidence="1">
    <location>
        <begin position="85"/>
        <end position="103"/>
    </location>
</feature>
<evidence type="ECO:0000313" key="2">
    <source>
        <dbReference type="EMBL" id="AWD90424.1"/>
    </source>
</evidence>
<organism evidence="2 3">
    <name type="scientific">Erwinia phage Cronus</name>
    <dbReference type="NCBI Taxonomy" id="2163633"/>
    <lineage>
        <taxon>Viruses</taxon>
        <taxon>Duplodnaviria</taxon>
        <taxon>Heunggongvirae</taxon>
        <taxon>Uroviricota</taxon>
        <taxon>Caudoviricetes</taxon>
        <taxon>Pantevenvirales</taxon>
        <taxon>Straboviridae</taxon>
        <taxon>Tevenvirinae</taxon>
        <taxon>Risoevirus</taxon>
        <taxon>Risoevirus cronus</taxon>
        <taxon>Roskildevirus cronus</taxon>
    </lineage>
</organism>
<keyword evidence="1" id="KW-0472">Membrane</keyword>
<keyword evidence="1" id="KW-1133">Transmembrane helix</keyword>
<keyword evidence="3" id="KW-1185">Reference proteome</keyword>
<evidence type="ECO:0000313" key="3">
    <source>
        <dbReference type="Proteomes" id="UP000246316"/>
    </source>
</evidence>
<sequence>MNPVEQVLDTWRVEYLLPLAPNFFVIGVYVFLLFLIVLASVMKYNKKIHDDVWGNEDPGLVIVLSVMLTFIILLLIFIAPVAICVLAAGLVIFAGIKLIEYLVNKS</sequence>
<dbReference type="Proteomes" id="UP000246316">
    <property type="component" value="Segment"/>
</dbReference>
<evidence type="ECO:0000256" key="1">
    <source>
        <dbReference type="SAM" id="Phobius"/>
    </source>
</evidence>
<keyword evidence="1" id="KW-0812">Transmembrane</keyword>
<protein>
    <submittedName>
        <fullName evidence="2">Uncharacterized protein</fullName>
    </submittedName>
</protein>